<dbReference type="Pfam" id="PF00072">
    <property type="entry name" value="Response_reg"/>
    <property type="match status" value="1"/>
</dbReference>
<feature type="domain" description="Response regulatory" evidence="3">
    <location>
        <begin position="6"/>
        <end position="120"/>
    </location>
</feature>
<sequence>MAAVITVAVVDDDRMLRDGMRTWLSGREGLRLTGSTATVPELLGGHAEPPDVVLLDLLLRDGSAPEANIRALADAGCRVLVISTVPDRARIVAAISAGADGYVTKDNDLPALVAAVEEVAAGGTAVSPEMAFACAHDDRPERPRLSPRELQVLRDYASGLTLKAAARRAGITPNTAKDYLDRVKAKYRQAGRPAYTKIDLACRVREDGLGVP</sequence>
<comment type="caution">
    <text evidence="4">The sequence shown here is derived from an EMBL/GenBank/DDBJ whole genome shotgun (WGS) entry which is preliminary data.</text>
</comment>
<keyword evidence="5" id="KW-1185">Reference proteome</keyword>
<dbReference type="Gene3D" id="3.40.50.2300">
    <property type="match status" value="1"/>
</dbReference>
<name>A0ABS7QQC8_9ACTN</name>
<keyword evidence="2" id="KW-0597">Phosphoprotein</keyword>
<dbReference type="InterPro" id="IPR039420">
    <property type="entry name" value="WalR-like"/>
</dbReference>
<protein>
    <submittedName>
        <fullName evidence="4">Response regulator transcription factor</fullName>
    </submittedName>
</protein>
<dbReference type="InterPro" id="IPR011006">
    <property type="entry name" value="CheY-like_superfamily"/>
</dbReference>
<dbReference type="EMBL" id="JAINVZ010000005">
    <property type="protein sequence ID" value="MBY8885399.1"/>
    <property type="molecule type" value="Genomic_DNA"/>
</dbReference>
<dbReference type="InterPro" id="IPR016032">
    <property type="entry name" value="Sig_transdc_resp-reg_C-effctor"/>
</dbReference>
<dbReference type="InterPro" id="IPR000792">
    <property type="entry name" value="Tscrpt_reg_LuxR_C"/>
</dbReference>
<proteinExistence type="predicted"/>
<gene>
    <name evidence="4" type="ORF">K7472_11125</name>
</gene>
<dbReference type="SUPFAM" id="SSF46894">
    <property type="entry name" value="C-terminal effector domain of the bipartite response regulators"/>
    <property type="match status" value="1"/>
</dbReference>
<evidence type="ECO:0000256" key="1">
    <source>
        <dbReference type="ARBA" id="ARBA00023125"/>
    </source>
</evidence>
<dbReference type="Pfam" id="PF00196">
    <property type="entry name" value="GerE"/>
    <property type="match status" value="1"/>
</dbReference>
<evidence type="ECO:0000256" key="2">
    <source>
        <dbReference type="PROSITE-ProRule" id="PRU00169"/>
    </source>
</evidence>
<keyword evidence="1" id="KW-0238">DNA-binding</keyword>
<dbReference type="PRINTS" id="PR00038">
    <property type="entry name" value="HTHLUXR"/>
</dbReference>
<accession>A0ABS7QQC8</accession>
<evidence type="ECO:0000313" key="4">
    <source>
        <dbReference type="EMBL" id="MBY8885399.1"/>
    </source>
</evidence>
<dbReference type="PANTHER" id="PTHR43214">
    <property type="entry name" value="TWO-COMPONENT RESPONSE REGULATOR"/>
    <property type="match status" value="1"/>
</dbReference>
<dbReference type="SUPFAM" id="SSF52172">
    <property type="entry name" value="CheY-like"/>
    <property type="match status" value="1"/>
</dbReference>
<evidence type="ECO:0000259" key="3">
    <source>
        <dbReference type="PROSITE" id="PS50110"/>
    </source>
</evidence>
<dbReference type="PROSITE" id="PS50110">
    <property type="entry name" value="RESPONSE_REGULATORY"/>
    <property type="match status" value="1"/>
</dbReference>
<evidence type="ECO:0000313" key="5">
    <source>
        <dbReference type="Proteomes" id="UP001198565"/>
    </source>
</evidence>
<dbReference type="Proteomes" id="UP001198565">
    <property type="component" value="Unassembled WGS sequence"/>
</dbReference>
<dbReference type="InterPro" id="IPR001789">
    <property type="entry name" value="Sig_transdc_resp-reg_receiver"/>
</dbReference>
<dbReference type="RefSeq" id="WP_222976719.1">
    <property type="nucleotide sequence ID" value="NZ_JAINVZ010000005.1"/>
</dbReference>
<feature type="modified residue" description="4-aspartylphosphate" evidence="2">
    <location>
        <position position="56"/>
    </location>
</feature>
<dbReference type="SMART" id="SM00448">
    <property type="entry name" value="REC"/>
    <property type="match status" value="1"/>
</dbReference>
<organism evidence="4 5">
    <name type="scientific">Streptantibioticus parmotrematis</name>
    <dbReference type="NCBI Taxonomy" id="2873249"/>
    <lineage>
        <taxon>Bacteria</taxon>
        <taxon>Bacillati</taxon>
        <taxon>Actinomycetota</taxon>
        <taxon>Actinomycetes</taxon>
        <taxon>Kitasatosporales</taxon>
        <taxon>Streptomycetaceae</taxon>
        <taxon>Streptantibioticus</taxon>
    </lineage>
</organism>
<reference evidence="4 5" key="1">
    <citation type="submission" date="2021-08" db="EMBL/GenBank/DDBJ databases">
        <title>Streptomyces sp. PTM05 isolated from lichen.</title>
        <authorList>
            <person name="Somphong A."/>
            <person name="Phongsopitanun W."/>
            <person name="Tanasupawat S."/>
        </authorList>
    </citation>
    <scope>NUCLEOTIDE SEQUENCE [LARGE SCALE GENOMIC DNA]</scope>
    <source>
        <strain evidence="4 5">Ptm05</strain>
    </source>
</reference>